<name>A0A4R2QBE1_9PSEU</name>
<dbReference type="Proteomes" id="UP000294911">
    <property type="component" value="Unassembled WGS sequence"/>
</dbReference>
<dbReference type="Gene3D" id="3.40.50.12780">
    <property type="entry name" value="N-terminal domain of ligase-like"/>
    <property type="match status" value="1"/>
</dbReference>
<evidence type="ECO:0000313" key="5">
    <source>
        <dbReference type="EMBL" id="TCP46300.1"/>
    </source>
</evidence>
<dbReference type="EMBL" id="SLXQ01000014">
    <property type="protein sequence ID" value="TCP46300.1"/>
    <property type="molecule type" value="Genomic_DNA"/>
</dbReference>
<reference evidence="5 6" key="1">
    <citation type="submission" date="2019-03" db="EMBL/GenBank/DDBJ databases">
        <title>Genomic Encyclopedia of Type Strains, Phase IV (KMG-IV): sequencing the most valuable type-strain genomes for metagenomic binning, comparative biology and taxonomic classification.</title>
        <authorList>
            <person name="Goeker M."/>
        </authorList>
    </citation>
    <scope>NUCLEOTIDE SEQUENCE [LARGE SCALE GENOMIC DNA]</scope>
    <source>
        <strain evidence="5 6">DSM 45765</strain>
    </source>
</reference>
<proteinExistence type="inferred from homology"/>
<comment type="caution">
    <text evidence="5">The sequence shown here is derived from an EMBL/GenBank/DDBJ whole genome shotgun (WGS) entry which is preliminary data.</text>
</comment>
<dbReference type="OrthoDB" id="9803968at2"/>
<sequence length="514" mass="55301">MLAAELVRRGASRFANRTAVVVASKEFTFAEVDEYANRLANALLAMGAGRGSRVGLLMDNGEWSVPLDFACLKAGIDRVPLNSRLSVAEHARMIADANVEVLVHSSELTGRAVELAEQRAGLRLAGLGARERAGDRDLVADAFAGPATDPRVPVEPTDVVLTLYTSGTTGTLKAAQHTQASFAAITANILANLMSPGRDDAMLHAASLIHASGTFVLPFWIRGARSVVLPGFVPDQYLDALHRHRITTANMVPTMLGILLDTPDLDRTDLSALHTLTYGASPIPRAMLERGLDRLGPKFVQYYGQTEAPLCQTVLTTDDHIAAGELLSSCGHPAVDAEIVLTDDAGHEVPDGEIGEIRVRAPFRMAGYHNAPELNAETISEGGWLRTRDMARKDERGYLYLVDRRSDMIVTGGYNVYPREVEDALAAHPAVAEVAVVGAPDPTWVEAVTAFVTLRPGAGVSGEELRDAVRATLAGYKVPKQVVVVESIPKSAVGKILRRELRDPLWRNVSESSD</sequence>
<evidence type="ECO:0000256" key="1">
    <source>
        <dbReference type="ARBA" id="ARBA00006432"/>
    </source>
</evidence>
<dbReference type="PANTHER" id="PTHR43767">
    <property type="entry name" value="LONG-CHAIN-FATTY-ACID--COA LIGASE"/>
    <property type="match status" value="1"/>
</dbReference>
<dbReference type="SUPFAM" id="SSF56801">
    <property type="entry name" value="Acetyl-CoA synthetase-like"/>
    <property type="match status" value="1"/>
</dbReference>
<evidence type="ECO:0000259" key="3">
    <source>
        <dbReference type="Pfam" id="PF00501"/>
    </source>
</evidence>
<feature type="domain" description="AMP-dependent synthetase/ligase" evidence="3">
    <location>
        <begin position="8"/>
        <end position="369"/>
    </location>
</feature>
<dbReference type="InterPro" id="IPR050237">
    <property type="entry name" value="ATP-dep_AMP-bd_enzyme"/>
</dbReference>
<dbReference type="Gene3D" id="3.30.300.30">
    <property type="match status" value="1"/>
</dbReference>
<dbReference type="InterPro" id="IPR045851">
    <property type="entry name" value="AMP-bd_C_sf"/>
</dbReference>
<accession>A0A4R2QBE1</accession>
<keyword evidence="6" id="KW-1185">Reference proteome</keyword>
<evidence type="ECO:0000256" key="2">
    <source>
        <dbReference type="ARBA" id="ARBA00022598"/>
    </source>
</evidence>
<organism evidence="5 6">
    <name type="scientific">Tamaricihabitans halophyticus</name>
    <dbReference type="NCBI Taxonomy" id="1262583"/>
    <lineage>
        <taxon>Bacteria</taxon>
        <taxon>Bacillati</taxon>
        <taxon>Actinomycetota</taxon>
        <taxon>Actinomycetes</taxon>
        <taxon>Pseudonocardiales</taxon>
        <taxon>Pseudonocardiaceae</taxon>
        <taxon>Tamaricihabitans</taxon>
    </lineage>
</organism>
<comment type="similarity">
    <text evidence="1">Belongs to the ATP-dependent AMP-binding enzyme family.</text>
</comment>
<dbReference type="Pfam" id="PF13193">
    <property type="entry name" value="AMP-binding_C"/>
    <property type="match status" value="1"/>
</dbReference>
<dbReference type="Pfam" id="PF00501">
    <property type="entry name" value="AMP-binding"/>
    <property type="match status" value="1"/>
</dbReference>
<feature type="domain" description="AMP-binding enzyme C-terminal" evidence="4">
    <location>
        <begin position="420"/>
        <end position="495"/>
    </location>
</feature>
<dbReference type="InterPro" id="IPR025110">
    <property type="entry name" value="AMP-bd_C"/>
</dbReference>
<evidence type="ECO:0000259" key="4">
    <source>
        <dbReference type="Pfam" id="PF13193"/>
    </source>
</evidence>
<dbReference type="GO" id="GO:0016877">
    <property type="term" value="F:ligase activity, forming carbon-sulfur bonds"/>
    <property type="evidence" value="ECO:0007669"/>
    <property type="project" value="UniProtKB-ARBA"/>
</dbReference>
<dbReference type="FunFam" id="3.30.300.30:FF:000008">
    <property type="entry name" value="2,3-dihydroxybenzoate-AMP ligase"/>
    <property type="match status" value="1"/>
</dbReference>
<dbReference type="InterPro" id="IPR000873">
    <property type="entry name" value="AMP-dep_synth/lig_dom"/>
</dbReference>
<dbReference type="InterPro" id="IPR042099">
    <property type="entry name" value="ANL_N_sf"/>
</dbReference>
<dbReference type="PANTHER" id="PTHR43767:SF7">
    <property type="entry name" value="MEDIUM_LONG-CHAIN-FATTY-ACID--COA LIGASE FADD8"/>
    <property type="match status" value="1"/>
</dbReference>
<gene>
    <name evidence="5" type="ORF">EV191_11497</name>
</gene>
<protein>
    <submittedName>
        <fullName evidence="5">Acyl-CoA synthetase (AMP-forming)/AMP-acid ligase II</fullName>
    </submittedName>
</protein>
<evidence type="ECO:0000313" key="6">
    <source>
        <dbReference type="Proteomes" id="UP000294911"/>
    </source>
</evidence>
<dbReference type="RefSeq" id="WP_132879740.1">
    <property type="nucleotide sequence ID" value="NZ_SLXQ01000014.1"/>
</dbReference>
<keyword evidence="2 5" id="KW-0436">Ligase</keyword>
<dbReference type="AlphaFoldDB" id="A0A4R2QBE1"/>